<dbReference type="KEGG" id="pgv:SL003B_3860"/>
<proteinExistence type="predicted"/>
<dbReference type="OrthoDB" id="7847400at2"/>
<name>F2J4M8_POLGS</name>
<sequence length="151" mass="16987">MMKLFLAGLWVTATALASSYGAVQWTTARTVENEAKASFGGIDYETIRPVNVPILEDGALRGYVVAQLVFTADADTLKALAVPPHPFIVDEAFRLLYADESLNFRRLERYDLDYLKTRVRDAVNARIGEAVIREILVEEFNYFAKEDVLSH</sequence>
<dbReference type="EMBL" id="CP002568">
    <property type="protein sequence ID" value="ADZ72281.1"/>
    <property type="molecule type" value="Genomic_DNA"/>
</dbReference>
<evidence type="ECO:0000256" key="1">
    <source>
        <dbReference type="SAM" id="SignalP"/>
    </source>
</evidence>
<dbReference type="eggNOG" id="ENOG5032TD2">
    <property type="taxonomic scope" value="Bacteria"/>
</dbReference>
<dbReference type="Proteomes" id="UP000008130">
    <property type="component" value="Chromosome"/>
</dbReference>
<dbReference type="RefSeq" id="WP_013654589.1">
    <property type="nucleotide sequence ID" value="NC_015259.1"/>
</dbReference>
<feature type="chain" id="PRO_5003278773" description="Flagellar basal body-associated protein FliL" evidence="1">
    <location>
        <begin position="18"/>
        <end position="151"/>
    </location>
</feature>
<dbReference type="AlphaFoldDB" id="F2J4M8"/>
<protein>
    <recommendedName>
        <fullName evidence="4">Flagellar basal body-associated protein FliL</fullName>
    </recommendedName>
</protein>
<dbReference type="HOGENOM" id="CLU_122346_1_0_5"/>
<reference evidence="2 3" key="1">
    <citation type="journal article" date="2011" name="J. Bacteriol.">
        <title>Complete genome sequence of Polymorphum gilvum SL003B-26A1T, a crude oil-degrading bacterium from oil-polluted saline soil.</title>
        <authorList>
            <person name="Li S.G."/>
            <person name="Tang Y.Q."/>
            <person name="Nie Y."/>
            <person name="Cai M."/>
            <person name="Wu X.L."/>
        </authorList>
    </citation>
    <scope>NUCLEOTIDE SEQUENCE [LARGE SCALE GENOMIC DNA]</scope>
    <source>
        <strain evidence="3">LMG 25793 / CGMCC 1.9160 / SL003B-26A1</strain>
    </source>
</reference>
<evidence type="ECO:0000313" key="2">
    <source>
        <dbReference type="EMBL" id="ADZ72281.1"/>
    </source>
</evidence>
<feature type="signal peptide" evidence="1">
    <location>
        <begin position="1"/>
        <end position="17"/>
    </location>
</feature>
<accession>F2J4M8</accession>
<organism evidence="2 3">
    <name type="scientific">Polymorphum gilvum (strain LMG 25793 / CGMCC 1.9160 / SL003B-26A1)</name>
    <dbReference type="NCBI Taxonomy" id="991905"/>
    <lineage>
        <taxon>Bacteria</taxon>
        <taxon>Pseudomonadati</taxon>
        <taxon>Pseudomonadota</taxon>
        <taxon>Alphaproteobacteria</taxon>
        <taxon>Rhodobacterales</taxon>
        <taxon>Paracoccaceae</taxon>
        <taxon>Polymorphum</taxon>
    </lineage>
</organism>
<dbReference type="STRING" id="991905.SL003B_3860"/>
<evidence type="ECO:0008006" key="4">
    <source>
        <dbReference type="Google" id="ProtNLM"/>
    </source>
</evidence>
<keyword evidence="3" id="KW-1185">Reference proteome</keyword>
<evidence type="ECO:0000313" key="3">
    <source>
        <dbReference type="Proteomes" id="UP000008130"/>
    </source>
</evidence>
<keyword evidence="1" id="KW-0732">Signal</keyword>
<gene>
    <name evidence="2" type="ordered locus">SL003B_3860</name>
</gene>